<dbReference type="CDD" id="cd00038">
    <property type="entry name" value="CAP_ED"/>
    <property type="match status" value="1"/>
</dbReference>
<name>A0A8B9RYQ8_9AVES</name>
<comment type="subcellular location">
    <subcellularLocation>
        <location evidence="1">Membrane</location>
        <topology evidence="1">Multi-pass membrane protein</topology>
    </subcellularLocation>
</comment>
<protein>
    <submittedName>
        <fullName evidence="13">Cyclic nucleotide gated channel subunit alpha 4</fullName>
    </submittedName>
</protein>
<evidence type="ECO:0000256" key="7">
    <source>
        <dbReference type="ARBA" id="ARBA00023286"/>
    </source>
</evidence>
<keyword evidence="6 11" id="KW-0472">Membrane</keyword>
<feature type="domain" description="Cyclic nucleotide-binding" evidence="12">
    <location>
        <begin position="452"/>
        <end position="558"/>
    </location>
</feature>
<evidence type="ECO:0000313" key="14">
    <source>
        <dbReference type="Proteomes" id="UP000694541"/>
    </source>
</evidence>
<dbReference type="Gene3D" id="2.60.120.10">
    <property type="entry name" value="Jelly Rolls"/>
    <property type="match status" value="1"/>
</dbReference>
<keyword evidence="5" id="KW-0406">Ion transport</keyword>
<dbReference type="Proteomes" id="UP000694541">
    <property type="component" value="Unplaced"/>
</dbReference>
<dbReference type="InterPro" id="IPR005821">
    <property type="entry name" value="Ion_trans_dom"/>
</dbReference>
<dbReference type="AlphaFoldDB" id="A0A8B9RYQ8"/>
<evidence type="ECO:0000256" key="2">
    <source>
        <dbReference type="ARBA" id="ARBA00022448"/>
    </source>
</evidence>
<organism evidence="13 14">
    <name type="scientific">Accipiter nisus</name>
    <name type="common">Eurasian sparrowhawk</name>
    <dbReference type="NCBI Taxonomy" id="211598"/>
    <lineage>
        <taxon>Eukaryota</taxon>
        <taxon>Metazoa</taxon>
        <taxon>Chordata</taxon>
        <taxon>Craniata</taxon>
        <taxon>Vertebrata</taxon>
        <taxon>Euteleostomi</taxon>
        <taxon>Archelosauria</taxon>
        <taxon>Archosauria</taxon>
        <taxon>Dinosauria</taxon>
        <taxon>Saurischia</taxon>
        <taxon>Theropoda</taxon>
        <taxon>Coelurosauria</taxon>
        <taxon>Aves</taxon>
        <taxon>Neognathae</taxon>
        <taxon>Neoaves</taxon>
        <taxon>Telluraves</taxon>
        <taxon>Accipitrimorphae</taxon>
        <taxon>Accipitriformes</taxon>
        <taxon>Accipitridae</taxon>
        <taxon>Accipitrinae</taxon>
        <taxon>Accipiter</taxon>
    </lineage>
</organism>
<evidence type="ECO:0000256" key="4">
    <source>
        <dbReference type="ARBA" id="ARBA00022989"/>
    </source>
</evidence>
<keyword evidence="9" id="KW-0175">Coiled coil</keyword>
<evidence type="ECO:0000256" key="3">
    <source>
        <dbReference type="ARBA" id="ARBA00022692"/>
    </source>
</evidence>
<evidence type="ECO:0000256" key="5">
    <source>
        <dbReference type="ARBA" id="ARBA00023065"/>
    </source>
</evidence>
<feature type="transmembrane region" description="Helical" evidence="11">
    <location>
        <begin position="348"/>
        <end position="369"/>
    </location>
</feature>
<reference evidence="13" key="1">
    <citation type="submission" date="2025-08" db="UniProtKB">
        <authorList>
            <consortium name="Ensembl"/>
        </authorList>
    </citation>
    <scope>IDENTIFICATION</scope>
</reference>
<keyword evidence="4 11" id="KW-1133">Transmembrane helix</keyword>
<feature type="transmembrane region" description="Helical" evidence="11">
    <location>
        <begin position="276"/>
        <end position="299"/>
    </location>
</feature>
<feature type="region of interest" description="Disordered" evidence="10">
    <location>
        <begin position="647"/>
        <end position="668"/>
    </location>
</feature>
<dbReference type="InterPro" id="IPR014710">
    <property type="entry name" value="RmlC-like_jellyroll"/>
</dbReference>
<dbReference type="PANTHER" id="PTHR45638">
    <property type="entry name" value="CYCLIC NUCLEOTIDE-GATED CATION CHANNEL SUBUNIT A"/>
    <property type="match status" value="1"/>
</dbReference>
<dbReference type="PROSITE" id="PS50042">
    <property type="entry name" value="CNMP_BINDING_3"/>
    <property type="match status" value="1"/>
</dbReference>
<dbReference type="Gene3D" id="1.20.5.300">
    <property type="match status" value="1"/>
</dbReference>
<feature type="transmembrane region" description="Helical" evidence="11">
    <location>
        <begin position="138"/>
        <end position="158"/>
    </location>
</feature>
<dbReference type="GO" id="GO:0005223">
    <property type="term" value="F:intracellularly cGMP-activated cation channel activity"/>
    <property type="evidence" value="ECO:0007669"/>
    <property type="project" value="TreeGrafter"/>
</dbReference>
<evidence type="ECO:0000256" key="8">
    <source>
        <dbReference type="ARBA" id="ARBA00023303"/>
    </source>
</evidence>
<dbReference type="Gene3D" id="1.10.287.630">
    <property type="entry name" value="Helix hairpin bin"/>
    <property type="match status" value="1"/>
</dbReference>
<keyword evidence="3 11" id="KW-0812">Transmembrane</keyword>
<dbReference type="Pfam" id="PF00520">
    <property type="entry name" value="Ion_trans"/>
    <property type="match status" value="1"/>
</dbReference>
<feature type="compositionally biased region" description="Low complexity" evidence="10">
    <location>
        <begin position="7"/>
        <end position="22"/>
    </location>
</feature>
<dbReference type="GO" id="GO:0005222">
    <property type="term" value="F:intracellularly cAMP-activated cation channel activity"/>
    <property type="evidence" value="ECO:0007669"/>
    <property type="project" value="TreeGrafter"/>
</dbReference>
<dbReference type="PROSITE" id="PS00889">
    <property type="entry name" value="CNMP_BINDING_2"/>
    <property type="match status" value="1"/>
</dbReference>
<dbReference type="FunFam" id="1.10.287.70:FF:000072">
    <property type="entry name" value="Cyclic nucleotide gated channel beta 3"/>
    <property type="match status" value="1"/>
</dbReference>
<dbReference type="FunFam" id="2.60.120.10:FF:000002">
    <property type="entry name" value="Cyclic nucleotide gated channel alpha 1a"/>
    <property type="match status" value="1"/>
</dbReference>
<dbReference type="GO" id="GO:0030553">
    <property type="term" value="F:cGMP binding"/>
    <property type="evidence" value="ECO:0007669"/>
    <property type="project" value="TreeGrafter"/>
</dbReference>
<keyword evidence="7" id="KW-1071">Ligand-gated ion channel</keyword>
<evidence type="ECO:0000256" key="10">
    <source>
        <dbReference type="SAM" id="MobiDB-lite"/>
    </source>
</evidence>
<dbReference type="Gene3D" id="1.10.287.70">
    <property type="match status" value="1"/>
</dbReference>
<evidence type="ECO:0000256" key="6">
    <source>
        <dbReference type="ARBA" id="ARBA00023136"/>
    </source>
</evidence>
<dbReference type="InterPro" id="IPR050866">
    <property type="entry name" value="CNG_cation_channel"/>
</dbReference>
<dbReference type="GO" id="GO:0005886">
    <property type="term" value="C:plasma membrane"/>
    <property type="evidence" value="ECO:0007669"/>
    <property type="project" value="TreeGrafter"/>
</dbReference>
<dbReference type="Pfam" id="PF00027">
    <property type="entry name" value="cNMP_binding"/>
    <property type="match status" value="1"/>
</dbReference>
<feature type="region of interest" description="Disordered" evidence="10">
    <location>
        <begin position="1"/>
        <end position="26"/>
    </location>
</feature>
<dbReference type="Pfam" id="PF16526">
    <property type="entry name" value="CLZ"/>
    <property type="match status" value="1"/>
</dbReference>
<evidence type="ECO:0000313" key="13">
    <source>
        <dbReference type="Ensembl" id="ENSANIP00000020582.1"/>
    </source>
</evidence>
<evidence type="ECO:0000256" key="11">
    <source>
        <dbReference type="SAM" id="Phobius"/>
    </source>
</evidence>
<dbReference type="Ensembl" id="ENSANIT00000021265.1">
    <property type="protein sequence ID" value="ENSANIP00000020582.1"/>
    <property type="gene ID" value="ENSANIG00000013702.1"/>
</dbReference>
<dbReference type="PANTHER" id="PTHR45638:SF2">
    <property type="entry name" value="CYCLIC NUCLEOTIDE-GATED CATION CHANNEL ALPHA-4"/>
    <property type="match status" value="1"/>
</dbReference>
<keyword evidence="2" id="KW-0813">Transport</keyword>
<feature type="compositionally biased region" description="Polar residues" evidence="10">
    <location>
        <begin position="654"/>
        <end position="668"/>
    </location>
</feature>
<sequence>MRHHDPAVPTCTGGPPVPGTGHHPWHSAGCPWPRSHLPVGTVPPAAPAPDRDLQLLLPGALGHPLWHVSLSCRPRASSPSTTSTGDPGAPPAHTGPVLAPSPCVDLALPPPMVLELEPAPLTPAPAVFWTLDPSGDWYYCWITIMVLPVLYNWIVLICRSCFPDLQEQHIVLWLSLDYLCDALYLLDIAVHLHTGFLEDGILVRDHGRIRQRYLSSPSFPWDVAAVLPTDLLYLRLGPGVPAVRANRCLRVPRLFEAFDRWETRTGHPNAFRVAKLMLYVFITIHWHSCLYFALSSWLGLGTDTWVCPNASRPGFAHPLRQYLHSFYFSTLILATVGDTPEPRREEEFLFVTAGFLLAVLGFATITGSISSVISNRNAADAAFYPDPEPVRHYLRAQGVGGRLSRRVADWHQHLRAQRKLPAERSVLRHLPRGLRADVAASVHLLALRRVGLFQSWEHGVLQQLVLRLQPQVFGPGEFVCRRGDVGREMYFIREGRLAVVAEDGVTQLAILGEGLYFGEISLINIKGNTSGNRRTANIMSIGYSDLFCLSKEDLAEVLVEFPSARAMMEAKGRELLLRMGKLDVHAEAVAAAAAEEAKQRVQALETALEGLQTQAARLLAQLESSAFKLALRIERLESLPGGSLWPARGGRGGDSSNNSCWVRTPISG</sequence>
<dbReference type="SUPFAM" id="SSF81324">
    <property type="entry name" value="Voltage-gated potassium channels"/>
    <property type="match status" value="1"/>
</dbReference>
<dbReference type="SMART" id="SM00100">
    <property type="entry name" value="cNMP"/>
    <property type="match status" value="1"/>
</dbReference>
<dbReference type="InterPro" id="IPR032406">
    <property type="entry name" value="CLZ_dom"/>
</dbReference>
<evidence type="ECO:0000256" key="1">
    <source>
        <dbReference type="ARBA" id="ARBA00004141"/>
    </source>
</evidence>
<dbReference type="GO" id="GO:0044877">
    <property type="term" value="F:protein-containing complex binding"/>
    <property type="evidence" value="ECO:0007669"/>
    <property type="project" value="TreeGrafter"/>
</dbReference>
<dbReference type="InterPro" id="IPR018490">
    <property type="entry name" value="cNMP-bd_dom_sf"/>
</dbReference>
<evidence type="ECO:0000256" key="9">
    <source>
        <dbReference type="SAM" id="Coils"/>
    </source>
</evidence>
<dbReference type="InterPro" id="IPR000595">
    <property type="entry name" value="cNMP-bd_dom"/>
</dbReference>
<dbReference type="GO" id="GO:0017071">
    <property type="term" value="C:intracellular cyclic nucleotide activated cation channel complex"/>
    <property type="evidence" value="ECO:0007669"/>
    <property type="project" value="TreeGrafter"/>
</dbReference>
<dbReference type="SUPFAM" id="SSF51206">
    <property type="entry name" value="cAMP-binding domain-like"/>
    <property type="match status" value="1"/>
</dbReference>
<keyword evidence="8" id="KW-0407">Ion channel</keyword>
<feature type="coiled-coil region" evidence="9">
    <location>
        <begin position="594"/>
        <end position="639"/>
    </location>
</feature>
<dbReference type="InterPro" id="IPR018488">
    <property type="entry name" value="cNMP-bd_CS"/>
</dbReference>
<proteinExistence type="predicted"/>
<dbReference type="PROSITE" id="PS00888">
    <property type="entry name" value="CNMP_BINDING_1"/>
    <property type="match status" value="1"/>
</dbReference>
<keyword evidence="14" id="KW-1185">Reference proteome</keyword>
<reference evidence="13" key="2">
    <citation type="submission" date="2025-09" db="UniProtKB">
        <authorList>
            <consortium name="Ensembl"/>
        </authorList>
    </citation>
    <scope>IDENTIFICATION</scope>
</reference>
<evidence type="ECO:0000259" key="12">
    <source>
        <dbReference type="PROSITE" id="PS50042"/>
    </source>
</evidence>
<accession>A0A8B9RYQ8</accession>